<dbReference type="EMBL" id="CP000699">
    <property type="protein sequence ID" value="ABQ69157.1"/>
    <property type="molecule type" value="Genomic_DNA"/>
</dbReference>
<dbReference type="Pfam" id="PF10101">
    <property type="entry name" value="DUF2339"/>
    <property type="match status" value="1"/>
</dbReference>
<name>A0A9J9HCZ2_RHIWR</name>
<feature type="transmembrane region" description="Helical" evidence="2">
    <location>
        <begin position="269"/>
        <end position="288"/>
    </location>
</feature>
<dbReference type="AlphaFoldDB" id="A0A9J9HCZ2"/>
<feature type="transmembrane region" description="Helical" evidence="2">
    <location>
        <begin position="26"/>
        <end position="42"/>
    </location>
</feature>
<feature type="transmembrane region" description="Helical" evidence="2">
    <location>
        <begin position="408"/>
        <end position="427"/>
    </location>
</feature>
<dbReference type="KEGG" id="swi:Swit_2804"/>
<feature type="region of interest" description="Disordered" evidence="1">
    <location>
        <begin position="80"/>
        <end position="102"/>
    </location>
</feature>
<feature type="transmembrane region" description="Helical" evidence="2">
    <location>
        <begin position="321"/>
        <end position="340"/>
    </location>
</feature>
<reference evidence="3 4" key="1">
    <citation type="journal article" date="2010" name="J. Bacteriol.">
        <title>Genome sequence of the dioxin-mineralizing bacterium Sphingomonas wittichii RW1.</title>
        <authorList>
            <person name="Miller T.R."/>
            <person name="Delcher A.L."/>
            <person name="Salzberg S.L."/>
            <person name="Saunders E."/>
            <person name="Detter J.C."/>
            <person name="Halden R.U."/>
        </authorList>
    </citation>
    <scope>NUCLEOTIDE SEQUENCE [LARGE SCALE GENOMIC DNA]</scope>
    <source>
        <strain evidence="4">DSM 6014 / CCUG 31198 / JCM 15750 / NBRC 105917 / EY 4224 / RW1</strain>
    </source>
</reference>
<feature type="transmembrane region" description="Helical" evidence="2">
    <location>
        <begin position="770"/>
        <end position="788"/>
    </location>
</feature>
<feature type="transmembrane region" description="Helical" evidence="2">
    <location>
        <begin position="905"/>
        <end position="922"/>
    </location>
</feature>
<keyword evidence="2" id="KW-1133">Transmembrane helix</keyword>
<evidence type="ECO:0000256" key="2">
    <source>
        <dbReference type="SAM" id="Phobius"/>
    </source>
</evidence>
<dbReference type="PIRSF" id="PIRSF035905">
    <property type="entry name" value="UCP035905_mp"/>
    <property type="match status" value="1"/>
</dbReference>
<feature type="transmembrane region" description="Helical" evidence="2">
    <location>
        <begin position="567"/>
        <end position="589"/>
    </location>
</feature>
<keyword evidence="2" id="KW-0812">Transmembrane</keyword>
<dbReference type="InterPro" id="IPR019286">
    <property type="entry name" value="DUF2339_TM"/>
</dbReference>
<keyword evidence="2" id="KW-0472">Membrane</keyword>
<feature type="transmembrane region" description="Helical" evidence="2">
    <location>
        <begin position="847"/>
        <end position="868"/>
    </location>
</feature>
<feature type="transmembrane region" description="Helical" evidence="2">
    <location>
        <begin position="138"/>
        <end position="157"/>
    </location>
</feature>
<accession>A0A9J9HCZ2</accession>
<feature type="transmembrane region" description="Helical" evidence="2">
    <location>
        <begin position="665"/>
        <end position="683"/>
    </location>
</feature>
<feature type="transmembrane region" description="Helical" evidence="2">
    <location>
        <begin position="221"/>
        <end position="241"/>
    </location>
</feature>
<dbReference type="OrthoDB" id="207428at2"/>
<feature type="transmembrane region" description="Helical" evidence="2">
    <location>
        <begin position="875"/>
        <end position="893"/>
    </location>
</feature>
<dbReference type="Proteomes" id="UP000001989">
    <property type="component" value="Chromosome"/>
</dbReference>
<feature type="transmembrane region" description="Helical" evidence="2">
    <location>
        <begin position="295"/>
        <end position="315"/>
    </location>
</feature>
<dbReference type="PANTHER" id="PTHR38434">
    <property type="entry name" value="BLL2549 PROTEIN"/>
    <property type="match status" value="1"/>
</dbReference>
<feature type="transmembrane region" description="Helical" evidence="2">
    <location>
        <begin position="601"/>
        <end position="620"/>
    </location>
</feature>
<feature type="transmembrane region" description="Helical" evidence="2">
    <location>
        <begin position="378"/>
        <end position="396"/>
    </location>
</feature>
<feature type="transmembrane region" description="Helical" evidence="2">
    <location>
        <begin position="246"/>
        <end position="263"/>
    </location>
</feature>
<evidence type="ECO:0000256" key="1">
    <source>
        <dbReference type="SAM" id="MobiDB-lite"/>
    </source>
</evidence>
<gene>
    <name evidence="3" type="ordered locus">Swit_2804</name>
</gene>
<dbReference type="PANTHER" id="PTHR38434:SF1">
    <property type="entry name" value="BLL2549 PROTEIN"/>
    <property type="match status" value="1"/>
</dbReference>
<protein>
    <submittedName>
        <fullName evidence="3">Membrane-like protein</fullName>
    </submittedName>
</protein>
<organism evidence="3 4">
    <name type="scientific">Rhizorhabdus wittichii (strain DSM 6014 / CCUG 31198 / JCM 15750 / NBRC 105917 / EY 4224 / RW1)</name>
    <name type="common">Sphingomonas wittichii</name>
    <dbReference type="NCBI Taxonomy" id="392499"/>
    <lineage>
        <taxon>Bacteria</taxon>
        <taxon>Pseudomonadati</taxon>
        <taxon>Pseudomonadota</taxon>
        <taxon>Alphaproteobacteria</taxon>
        <taxon>Sphingomonadales</taxon>
        <taxon>Sphingomonadaceae</taxon>
        <taxon>Rhizorhabdus</taxon>
    </lineage>
</organism>
<evidence type="ECO:0000313" key="4">
    <source>
        <dbReference type="Proteomes" id="UP000001989"/>
    </source>
</evidence>
<sequence length="941" mass="98164">MILWGLVVGALFGLFAADFEQYGMILGAIVGAGAGWGLRAAVRAEVRAMLADRGGEAASVPAEPAERGGVRIVNETAAPRPTVEAPAPAEPERPQPPTVVRLPEWPAAPAAPAEPAEPGIVERGFAAARDWLLGGNTIVRAGLVVLFIGLAFLARWAAGAGLLPIEARLALVAAAGIALLAVGFNRRTARPGFALALQGGGVAILYLTIFAAAALYPILPLPAAFALMVLVCAAAVALALLQDAQGLAAAAFAGGYAVPLLLGGDGGPVAVMFGYHLLLNLGVLALAWKKAWRSINLIGFAATFGVAMLWGATSYRPQDYAVAQPFLIVSVLIYLAIAILYARNSESRAGRFVDSSLLFGTALAGFGLETGLVAAFDYGAAFAALGFAALYLGLAVAVRRRGGDGYRLLAETMLAIGVGFVTLAIPLALGARWTGSAWALEGAGAFWVGMRQARWMPRAFGLLLQGVAALMFLALLESGPQALPIVNPVFLTGLLAALPALLTAWWLRLPPLPHSGSRPARAYAGVEAMLGKPVFLAGFLLWSLALIAEICRTMPSPVAGGGAVPVFAAATQQLLTMVALVASAWVAALVGRRLRWEVATWPGRVTLVVLAGTWIGQAALNHHVLYHPGWIAWIVAVGLHLHLLHANDHDAEGAGQRLLQRLGHVGGVWLAVALIADALWLGIDRAALWDSSWAGVVFLVAAVAVLALLAVWAGGAARRPAGERRWPLDRHLAGYHAQAALPVAALVYGGSLAAALLAEGDSAPLPYMPLLNPVELTLALALAVLVLWRRSLIAVAPPYAGFGWVGGRGAWMALAGLGFVDVNMLWLRFAHHYLGVAWDADALLGSAVVQAGLTILWTLLSLGLMLFAHRRAQRGVWIAGAALLVVVVLKLFFVDLSNASGGARIVTFIVVGALMLVVGYFAPLPPRGDESKDAETKEAAA</sequence>
<feature type="transmembrane region" description="Helical" evidence="2">
    <location>
        <begin position="739"/>
        <end position="758"/>
    </location>
</feature>
<feature type="transmembrane region" description="Helical" evidence="2">
    <location>
        <begin position="695"/>
        <end position="718"/>
    </location>
</feature>
<feature type="transmembrane region" description="Helical" evidence="2">
    <location>
        <begin position="626"/>
        <end position="644"/>
    </location>
</feature>
<feature type="transmembrane region" description="Helical" evidence="2">
    <location>
        <begin position="459"/>
        <end position="476"/>
    </location>
</feature>
<proteinExistence type="predicted"/>
<keyword evidence="4" id="KW-1185">Reference proteome</keyword>
<evidence type="ECO:0000313" key="3">
    <source>
        <dbReference type="EMBL" id="ABQ69157.1"/>
    </source>
</evidence>
<feature type="transmembrane region" description="Helical" evidence="2">
    <location>
        <begin position="488"/>
        <end position="507"/>
    </location>
</feature>
<dbReference type="InterPro" id="IPR014600">
    <property type="entry name" value="UCP035905_mem"/>
</dbReference>
<feature type="transmembrane region" description="Helical" evidence="2">
    <location>
        <begin position="169"/>
        <end position="185"/>
    </location>
</feature>
<feature type="transmembrane region" description="Helical" evidence="2">
    <location>
        <begin position="192"/>
        <end position="215"/>
    </location>
</feature>
<feature type="transmembrane region" description="Helical" evidence="2">
    <location>
        <begin position="809"/>
        <end position="827"/>
    </location>
</feature>
<feature type="transmembrane region" description="Helical" evidence="2">
    <location>
        <begin position="352"/>
        <end position="372"/>
    </location>
</feature>